<proteinExistence type="predicted"/>
<reference evidence="1" key="2">
    <citation type="submission" date="2018-03" db="EMBL/GenBank/DDBJ databases">
        <title>The Triticum urartu genome reveals the dynamic nature of wheat genome evolution.</title>
        <authorList>
            <person name="Ling H."/>
            <person name="Ma B."/>
            <person name="Shi X."/>
            <person name="Liu H."/>
            <person name="Dong L."/>
            <person name="Sun H."/>
            <person name="Cao Y."/>
            <person name="Gao Q."/>
            <person name="Zheng S."/>
            <person name="Li Y."/>
            <person name="Yu Y."/>
            <person name="Du H."/>
            <person name="Qi M."/>
            <person name="Li Y."/>
            <person name="Yu H."/>
            <person name="Cui Y."/>
            <person name="Wang N."/>
            <person name="Chen C."/>
            <person name="Wu H."/>
            <person name="Zhao Y."/>
            <person name="Zhang J."/>
            <person name="Li Y."/>
            <person name="Zhou W."/>
            <person name="Zhang B."/>
            <person name="Hu W."/>
            <person name="Eijk M."/>
            <person name="Tang J."/>
            <person name="Witsenboer H."/>
            <person name="Zhao S."/>
            <person name="Li Z."/>
            <person name="Zhang A."/>
            <person name="Wang D."/>
            <person name="Liang C."/>
        </authorList>
    </citation>
    <scope>NUCLEOTIDE SEQUENCE [LARGE SCALE GENOMIC DNA]</scope>
    <source>
        <strain evidence="1">cv. G1812</strain>
    </source>
</reference>
<reference evidence="1" key="3">
    <citation type="submission" date="2022-06" db="UniProtKB">
        <authorList>
            <consortium name="EnsemblPlants"/>
        </authorList>
    </citation>
    <scope>IDENTIFICATION</scope>
</reference>
<accession>A0A8R7QL16</accession>
<protein>
    <submittedName>
        <fullName evidence="1">Uncharacterized protein</fullName>
    </submittedName>
</protein>
<sequence>MLLLRAGGLVSLGAPVEHGHCVGHLLPVESDVGQLVGVAEEVAVGAAEPDIGGAGDEAGGELPPGSIAALEALPVEVVGAGGEREPGAGRRCLEHDVEPPARRDLGLDQRQHGAVVGEVAGVAELVVDASDEDDVVGGAALDIEHRGEERPVHVLCHLCCHGYEAKMRLAIKREGVR</sequence>
<reference evidence="2" key="1">
    <citation type="journal article" date="2013" name="Nature">
        <title>Draft genome of the wheat A-genome progenitor Triticum urartu.</title>
        <authorList>
            <person name="Ling H.Q."/>
            <person name="Zhao S."/>
            <person name="Liu D."/>
            <person name="Wang J."/>
            <person name="Sun H."/>
            <person name="Zhang C."/>
            <person name="Fan H."/>
            <person name="Li D."/>
            <person name="Dong L."/>
            <person name="Tao Y."/>
            <person name="Gao C."/>
            <person name="Wu H."/>
            <person name="Li Y."/>
            <person name="Cui Y."/>
            <person name="Guo X."/>
            <person name="Zheng S."/>
            <person name="Wang B."/>
            <person name="Yu K."/>
            <person name="Liang Q."/>
            <person name="Yang W."/>
            <person name="Lou X."/>
            <person name="Chen J."/>
            <person name="Feng M."/>
            <person name="Jian J."/>
            <person name="Zhang X."/>
            <person name="Luo G."/>
            <person name="Jiang Y."/>
            <person name="Liu J."/>
            <person name="Wang Z."/>
            <person name="Sha Y."/>
            <person name="Zhang B."/>
            <person name="Wu H."/>
            <person name="Tang D."/>
            <person name="Shen Q."/>
            <person name="Xue P."/>
            <person name="Zou S."/>
            <person name="Wang X."/>
            <person name="Liu X."/>
            <person name="Wang F."/>
            <person name="Yang Y."/>
            <person name="An X."/>
            <person name="Dong Z."/>
            <person name="Zhang K."/>
            <person name="Zhang X."/>
            <person name="Luo M.C."/>
            <person name="Dvorak J."/>
            <person name="Tong Y."/>
            <person name="Wang J."/>
            <person name="Yang H."/>
            <person name="Li Z."/>
            <person name="Wang D."/>
            <person name="Zhang A."/>
            <person name="Wang J."/>
        </authorList>
    </citation>
    <scope>NUCLEOTIDE SEQUENCE</scope>
    <source>
        <strain evidence="2">cv. G1812</strain>
    </source>
</reference>
<gene>
    <name evidence="1" type="primary">LOC125506262</name>
</gene>
<evidence type="ECO:0000313" key="1">
    <source>
        <dbReference type="EnsemblPlants" id="TuG1812G0500004895.01.T01"/>
    </source>
</evidence>
<dbReference type="Proteomes" id="UP000015106">
    <property type="component" value="Chromosome 5"/>
</dbReference>
<dbReference type="AlphaFoldDB" id="A0A8R7QL16"/>
<evidence type="ECO:0000313" key="2">
    <source>
        <dbReference type="Proteomes" id="UP000015106"/>
    </source>
</evidence>
<organism evidence="1 2">
    <name type="scientific">Triticum urartu</name>
    <name type="common">Red wild einkorn</name>
    <name type="synonym">Crithodium urartu</name>
    <dbReference type="NCBI Taxonomy" id="4572"/>
    <lineage>
        <taxon>Eukaryota</taxon>
        <taxon>Viridiplantae</taxon>
        <taxon>Streptophyta</taxon>
        <taxon>Embryophyta</taxon>
        <taxon>Tracheophyta</taxon>
        <taxon>Spermatophyta</taxon>
        <taxon>Magnoliopsida</taxon>
        <taxon>Liliopsida</taxon>
        <taxon>Poales</taxon>
        <taxon>Poaceae</taxon>
        <taxon>BOP clade</taxon>
        <taxon>Pooideae</taxon>
        <taxon>Triticodae</taxon>
        <taxon>Triticeae</taxon>
        <taxon>Triticinae</taxon>
        <taxon>Triticum</taxon>
    </lineage>
</organism>
<keyword evidence="2" id="KW-1185">Reference proteome</keyword>
<dbReference type="EnsemblPlants" id="TuG1812G0500004895.01.T01">
    <property type="protein sequence ID" value="TuG1812G0500004895.01.T01"/>
    <property type="gene ID" value="TuG1812G0500004895.01"/>
</dbReference>
<dbReference type="Gramene" id="TuG1812G0500004895.01.T01">
    <property type="protein sequence ID" value="TuG1812G0500004895.01.T01"/>
    <property type="gene ID" value="TuG1812G0500004895.01"/>
</dbReference>
<name>A0A8R7QL16_TRIUA</name>